<evidence type="ECO:0000256" key="1">
    <source>
        <dbReference type="ARBA" id="ARBA00022690"/>
    </source>
</evidence>
<dbReference type="PANTHER" id="PTHR11461:SF342">
    <property type="entry name" value="SERINE PROTEASE INHIBITOR 28DC"/>
    <property type="match status" value="1"/>
</dbReference>
<evidence type="ECO:0000313" key="6">
    <source>
        <dbReference type="EMBL" id="KAK8722867.1"/>
    </source>
</evidence>
<keyword evidence="1" id="KW-0646">Protease inhibitor</keyword>
<evidence type="ECO:0000256" key="2">
    <source>
        <dbReference type="ARBA" id="ARBA00022900"/>
    </source>
</evidence>
<dbReference type="InterPro" id="IPR000215">
    <property type="entry name" value="Serpin_fam"/>
</dbReference>
<dbReference type="PANTHER" id="PTHR11461">
    <property type="entry name" value="SERINE PROTEASE INHIBITOR, SERPIN"/>
    <property type="match status" value="1"/>
</dbReference>
<gene>
    <name evidence="6" type="ORF">OTU49_012092</name>
</gene>
<dbReference type="GO" id="GO:0004867">
    <property type="term" value="F:serine-type endopeptidase inhibitor activity"/>
    <property type="evidence" value="ECO:0007669"/>
    <property type="project" value="UniProtKB-KW"/>
</dbReference>
<keyword evidence="2" id="KW-0722">Serine protease inhibitor</keyword>
<dbReference type="EMBL" id="JARKIK010000093">
    <property type="protein sequence ID" value="KAK8722867.1"/>
    <property type="molecule type" value="Genomic_DNA"/>
</dbReference>
<keyword evidence="4" id="KW-0732">Signal</keyword>
<comment type="caution">
    <text evidence="6">The sequence shown here is derived from an EMBL/GenBank/DDBJ whole genome shotgun (WGS) entry which is preliminary data.</text>
</comment>
<proteinExistence type="inferred from homology"/>
<evidence type="ECO:0000256" key="3">
    <source>
        <dbReference type="RuleBase" id="RU000411"/>
    </source>
</evidence>
<sequence>MRTGVLVLVLVLAWCCVSTLPDTSATLPSTPQRPASSTLLADLVQEMALELSSEMRDTTTVTFSPLSITSLLSVLMLGTSGISYQQIYTALGLPPGIDEASIHSNFKQLIDSIIQSSQGVTLNIANGIFVRKGVHVLYDFSRSVREVYAAQVRVLDFEKNSVAATNTINDWVKNKTSGMISQLLGQPLSPQTEFVAVNTLFFNGIWEFPFIPDLTINGPFQTGSEIIQVPMMRAAMTLRYIDIPDLNAHMVELPYVGGKFSMYILMSHGPVSSNLQELELRIRDATSLNNYIRDMVETSVSVSLPRMRLSYKLSLKEVLKALRVSSIFDNVKADFGRLTASEHVWVDDVIHETVVEVTEVGTKAASATSVSINRVASAVTFMVNRPAMLFIRDLPSGLPLFWCRLVKPEPLA</sequence>
<dbReference type="EMBL" id="JARKIK010000093">
    <property type="protein sequence ID" value="KAK8722869.1"/>
    <property type="molecule type" value="Genomic_DNA"/>
</dbReference>
<dbReference type="EMBL" id="JARKIK010000093">
    <property type="protein sequence ID" value="KAK8722863.1"/>
    <property type="molecule type" value="Genomic_DNA"/>
</dbReference>
<evidence type="ECO:0000256" key="4">
    <source>
        <dbReference type="SAM" id="SignalP"/>
    </source>
</evidence>
<dbReference type="InterPro" id="IPR023796">
    <property type="entry name" value="Serpin_dom"/>
</dbReference>
<evidence type="ECO:0000259" key="5">
    <source>
        <dbReference type="SMART" id="SM00093"/>
    </source>
</evidence>
<dbReference type="EMBL" id="JARKIK010000093">
    <property type="protein sequence ID" value="KAK8722864.1"/>
    <property type="molecule type" value="Genomic_DNA"/>
</dbReference>
<dbReference type="Gene3D" id="3.30.497.10">
    <property type="entry name" value="Antithrombin, subunit I, domain 2"/>
    <property type="match status" value="1"/>
</dbReference>
<evidence type="ECO:0000313" key="7">
    <source>
        <dbReference type="Proteomes" id="UP001445076"/>
    </source>
</evidence>
<dbReference type="SUPFAM" id="SSF56574">
    <property type="entry name" value="Serpins"/>
    <property type="match status" value="1"/>
</dbReference>
<reference evidence="6" key="2">
    <citation type="submission" date="2024-01" db="EMBL/GenBank/DDBJ databases">
        <authorList>
            <person name="He J."/>
            <person name="Wang M."/>
            <person name="Zheng J."/>
            <person name="Liu Z."/>
        </authorList>
    </citation>
    <scope>NUCLEOTIDE SEQUENCE</scope>
    <source>
        <strain evidence="6">ZL_2023a</strain>
        <tissue evidence="6">Muscle</tissue>
    </source>
</reference>
<dbReference type="Gene3D" id="2.30.39.10">
    <property type="entry name" value="Alpha-1-antitrypsin, domain 1"/>
    <property type="match status" value="1"/>
</dbReference>
<dbReference type="InterPro" id="IPR042178">
    <property type="entry name" value="Serpin_sf_1"/>
</dbReference>
<dbReference type="Pfam" id="PF00079">
    <property type="entry name" value="Serpin"/>
    <property type="match status" value="1"/>
</dbReference>
<dbReference type="GO" id="GO:0005615">
    <property type="term" value="C:extracellular space"/>
    <property type="evidence" value="ECO:0007669"/>
    <property type="project" value="InterPro"/>
</dbReference>
<feature type="signal peptide" evidence="4">
    <location>
        <begin position="1"/>
        <end position="19"/>
    </location>
</feature>
<dbReference type="InterPro" id="IPR036186">
    <property type="entry name" value="Serpin_sf"/>
</dbReference>
<dbReference type="EMBL" id="JARKIK010000093">
    <property type="protein sequence ID" value="KAK8722868.1"/>
    <property type="molecule type" value="Genomic_DNA"/>
</dbReference>
<organism evidence="6 7">
    <name type="scientific">Cherax quadricarinatus</name>
    <name type="common">Australian red claw crayfish</name>
    <dbReference type="NCBI Taxonomy" id="27406"/>
    <lineage>
        <taxon>Eukaryota</taxon>
        <taxon>Metazoa</taxon>
        <taxon>Ecdysozoa</taxon>
        <taxon>Arthropoda</taxon>
        <taxon>Crustacea</taxon>
        <taxon>Multicrustacea</taxon>
        <taxon>Malacostraca</taxon>
        <taxon>Eumalacostraca</taxon>
        <taxon>Eucarida</taxon>
        <taxon>Decapoda</taxon>
        <taxon>Pleocyemata</taxon>
        <taxon>Astacidea</taxon>
        <taxon>Parastacoidea</taxon>
        <taxon>Parastacidae</taxon>
        <taxon>Cherax</taxon>
    </lineage>
</organism>
<dbReference type="EMBL" id="JARKIK010000093">
    <property type="protein sequence ID" value="KAK8722865.1"/>
    <property type="molecule type" value="Genomic_DNA"/>
</dbReference>
<dbReference type="EMBL" id="JARKIK010000093">
    <property type="protein sequence ID" value="KAK8722866.1"/>
    <property type="molecule type" value="Genomic_DNA"/>
</dbReference>
<name>A0AAW0W0R8_CHEQU</name>
<accession>A0AAW0W0R8</accession>
<comment type="similarity">
    <text evidence="3">Belongs to the serpin family.</text>
</comment>
<feature type="chain" id="PRO_5044717254" description="Serpin domain-containing protein" evidence="4">
    <location>
        <begin position="20"/>
        <end position="412"/>
    </location>
</feature>
<keyword evidence="7" id="KW-1185">Reference proteome</keyword>
<dbReference type="CDD" id="cd00172">
    <property type="entry name" value="serpin"/>
    <property type="match status" value="1"/>
</dbReference>
<dbReference type="AlphaFoldDB" id="A0AAW0W0R8"/>
<reference evidence="6 7" key="1">
    <citation type="journal article" date="2024" name="BMC Genomics">
        <title>Genome assembly of redclaw crayfish (Cherax quadricarinatus) provides insights into its immune adaptation and hypoxia tolerance.</title>
        <authorList>
            <person name="Liu Z."/>
            <person name="Zheng J."/>
            <person name="Li H."/>
            <person name="Fang K."/>
            <person name="Wang S."/>
            <person name="He J."/>
            <person name="Zhou D."/>
            <person name="Weng S."/>
            <person name="Chi M."/>
            <person name="Gu Z."/>
            <person name="He J."/>
            <person name="Li F."/>
            <person name="Wang M."/>
        </authorList>
    </citation>
    <scope>NUCLEOTIDE SEQUENCE [LARGE SCALE GENOMIC DNA]</scope>
    <source>
        <strain evidence="6">ZL_2023a</strain>
    </source>
</reference>
<dbReference type="Proteomes" id="UP001445076">
    <property type="component" value="Unassembled WGS sequence"/>
</dbReference>
<dbReference type="SMART" id="SM00093">
    <property type="entry name" value="SERPIN"/>
    <property type="match status" value="1"/>
</dbReference>
<protein>
    <recommendedName>
        <fullName evidence="5">Serpin domain-containing protein</fullName>
    </recommendedName>
</protein>
<feature type="domain" description="Serpin" evidence="5">
    <location>
        <begin position="49"/>
        <end position="408"/>
    </location>
</feature>
<dbReference type="InterPro" id="IPR042185">
    <property type="entry name" value="Serpin_sf_2"/>
</dbReference>